<sequence length="189" mass="21548">MRMSSQAQTPDPTYDAQPSSPPTIRWPGLHQPSDAAIFASNEIVIPAPIEAIWPWLIRAELWPTWYPYSANIHFISTSGPDLRDRTRFRWSKFGVPITSKVREFEPLTRLAYDIHGIGVLAYQAWLLTPLPDGTTHVLTQEVQTGWLARIGKRIMPHRLEDKHQHWLEALSVKAQSGPPAQPRPFLKES</sequence>
<dbReference type="CDD" id="cd07822">
    <property type="entry name" value="SRPBCC_4"/>
    <property type="match status" value="1"/>
</dbReference>
<dbReference type="Gene3D" id="3.30.530.20">
    <property type="match status" value="1"/>
</dbReference>
<feature type="compositionally biased region" description="Polar residues" evidence="1">
    <location>
        <begin position="1"/>
        <end position="11"/>
    </location>
</feature>
<dbReference type="InterPro" id="IPR019587">
    <property type="entry name" value="Polyketide_cyclase/dehydratase"/>
</dbReference>
<evidence type="ECO:0000313" key="2">
    <source>
        <dbReference type="EMBL" id="ADW67100.1"/>
    </source>
</evidence>
<protein>
    <submittedName>
        <fullName evidence="2">Polyketide cyclase/dehydrase</fullName>
    </submittedName>
</protein>
<dbReference type="eggNOG" id="COG3832">
    <property type="taxonomic scope" value="Bacteria"/>
</dbReference>
<dbReference type="Proteomes" id="UP000000343">
    <property type="component" value="Chromosome"/>
</dbReference>
<dbReference type="HOGENOM" id="CLU_1432709_0_0_0"/>
<dbReference type="Pfam" id="PF10604">
    <property type="entry name" value="Polyketide_cyc2"/>
    <property type="match status" value="1"/>
</dbReference>
<evidence type="ECO:0000256" key="1">
    <source>
        <dbReference type="SAM" id="MobiDB-lite"/>
    </source>
</evidence>
<feature type="region of interest" description="Disordered" evidence="1">
    <location>
        <begin position="1"/>
        <end position="24"/>
    </location>
</feature>
<accession>E8X440</accession>
<evidence type="ECO:0000313" key="3">
    <source>
        <dbReference type="Proteomes" id="UP000000343"/>
    </source>
</evidence>
<dbReference type="SUPFAM" id="SSF55961">
    <property type="entry name" value="Bet v1-like"/>
    <property type="match status" value="1"/>
</dbReference>
<proteinExistence type="predicted"/>
<gene>
    <name evidence="2" type="ordered locus">AciX9_0009</name>
</gene>
<dbReference type="EMBL" id="CP002480">
    <property type="protein sequence ID" value="ADW67100.1"/>
    <property type="molecule type" value="Genomic_DNA"/>
</dbReference>
<keyword evidence="3" id="KW-1185">Reference proteome</keyword>
<dbReference type="KEGG" id="acm:AciX9_0009"/>
<dbReference type="PaxDb" id="1198114-AciX9_0009"/>
<dbReference type="AlphaFoldDB" id="E8X440"/>
<dbReference type="STRING" id="1198114.AciX9_0009"/>
<reference evidence="3" key="1">
    <citation type="submission" date="2011-01" db="EMBL/GenBank/DDBJ databases">
        <title>Complete sequence of chromosome of Acidobacterium sp. MP5ACTX9.</title>
        <authorList>
            <consortium name="US DOE Joint Genome Institute"/>
            <person name="Lucas S."/>
            <person name="Copeland A."/>
            <person name="Lapidus A."/>
            <person name="Cheng J.-F."/>
            <person name="Goodwin L."/>
            <person name="Pitluck S."/>
            <person name="Teshima H."/>
            <person name="Detter J.C."/>
            <person name="Han C."/>
            <person name="Tapia R."/>
            <person name="Land M."/>
            <person name="Hauser L."/>
            <person name="Kyrpides N."/>
            <person name="Ivanova N."/>
            <person name="Ovchinnikova G."/>
            <person name="Pagani I."/>
            <person name="Rawat S.R."/>
            <person name="Mannisto M."/>
            <person name="Haggblom M.M."/>
            <person name="Woyke T."/>
        </authorList>
    </citation>
    <scope>NUCLEOTIDE SEQUENCE [LARGE SCALE GENOMIC DNA]</scope>
    <source>
        <strain evidence="3">MP5ACTX9</strain>
    </source>
</reference>
<name>E8X440_GRATM</name>
<dbReference type="InterPro" id="IPR023393">
    <property type="entry name" value="START-like_dom_sf"/>
</dbReference>
<organism evidence="3">
    <name type="scientific">Granulicella tundricola (strain ATCC BAA-1859 / DSM 23138 / MP5ACTX9)</name>
    <dbReference type="NCBI Taxonomy" id="1198114"/>
    <lineage>
        <taxon>Bacteria</taxon>
        <taxon>Pseudomonadati</taxon>
        <taxon>Acidobacteriota</taxon>
        <taxon>Terriglobia</taxon>
        <taxon>Terriglobales</taxon>
        <taxon>Acidobacteriaceae</taxon>
        <taxon>Granulicella</taxon>
    </lineage>
</organism>